<comment type="subcellular location">
    <subcellularLocation>
        <location evidence="2">Mitochondrion inner membrane</location>
        <topology evidence="2">Multi-pass membrane protein</topology>
    </subcellularLocation>
</comment>
<keyword evidence="14" id="KW-0830">Ubiquinone</keyword>
<evidence type="ECO:0000256" key="8">
    <source>
        <dbReference type="ARBA" id="ARBA00022692"/>
    </source>
</evidence>
<feature type="transmembrane region" description="Helical" evidence="19">
    <location>
        <begin position="293"/>
        <end position="316"/>
    </location>
</feature>
<dbReference type="GO" id="GO:0005743">
    <property type="term" value="C:mitochondrial inner membrane"/>
    <property type="evidence" value="ECO:0007669"/>
    <property type="project" value="UniProtKB-SubCell"/>
</dbReference>
<dbReference type="EMBL" id="KT164602">
    <property type="protein sequence ID" value="ALO64334.1"/>
    <property type="molecule type" value="Genomic_DNA"/>
</dbReference>
<comment type="cofactor">
    <cofactor evidence="18">
        <name>heme</name>
        <dbReference type="ChEBI" id="CHEBI:30413"/>
    </cofactor>
    <text evidence="18">Binds 2 heme groups non-covalently.</text>
</comment>
<gene>
    <name evidence="22" type="primary">CYTB</name>
</gene>
<dbReference type="PROSITE" id="PS51002">
    <property type="entry name" value="CYTB_NTER"/>
    <property type="match status" value="1"/>
</dbReference>
<evidence type="ECO:0000256" key="6">
    <source>
        <dbReference type="ARBA" id="ARBA00022617"/>
    </source>
</evidence>
<dbReference type="InterPro" id="IPR005798">
    <property type="entry name" value="Cyt_b/b6_C"/>
</dbReference>
<dbReference type="InterPro" id="IPR030689">
    <property type="entry name" value="Cytochrome_b"/>
</dbReference>
<evidence type="ECO:0000256" key="4">
    <source>
        <dbReference type="ARBA" id="ARBA00013531"/>
    </source>
</evidence>
<feature type="transmembrane region" description="Helical" evidence="19">
    <location>
        <begin position="35"/>
        <end position="61"/>
    </location>
</feature>
<evidence type="ECO:0000256" key="10">
    <source>
        <dbReference type="ARBA" id="ARBA00022792"/>
    </source>
</evidence>
<keyword evidence="10" id="KW-0999">Mitochondrion inner membrane</keyword>
<evidence type="ECO:0000259" key="21">
    <source>
        <dbReference type="PROSITE" id="PS51003"/>
    </source>
</evidence>
<feature type="binding site" description="axial binding residue" evidence="18">
    <location>
        <position position="88"/>
    </location>
    <ligand>
        <name>heme b</name>
        <dbReference type="ChEBI" id="CHEBI:60344"/>
        <label>b562</label>
    </ligand>
    <ligandPart>
        <name>Fe</name>
        <dbReference type="ChEBI" id="CHEBI:18248"/>
    </ligandPart>
</feature>
<dbReference type="InterPro" id="IPR016174">
    <property type="entry name" value="Di-haem_cyt_TM"/>
</dbReference>
<protein>
    <recommendedName>
        <fullName evidence="4 19">Cytochrome b</fullName>
    </recommendedName>
</protein>
<keyword evidence="11 19" id="KW-0249">Electron transport</keyword>
<dbReference type="SUPFAM" id="SSF81648">
    <property type="entry name" value="a domain/subunit of cytochrome bc1 complex (Ubiquinol-cytochrome c reductase)"/>
    <property type="match status" value="1"/>
</dbReference>
<keyword evidence="5 19" id="KW-0813">Transport</keyword>
<evidence type="ECO:0000259" key="20">
    <source>
        <dbReference type="PROSITE" id="PS51002"/>
    </source>
</evidence>
<dbReference type="InterPro" id="IPR048259">
    <property type="entry name" value="Cytochrome_b_N_euk/bac"/>
</dbReference>
<evidence type="ECO:0000256" key="5">
    <source>
        <dbReference type="ARBA" id="ARBA00022448"/>
    </source>
</evidence>
<evidence type="ECO:0000256" key="12">
    <source>
        <dbReference type="ARBA" id="ARBA00022989"/>
    </source>
</evidence>
<dbReference type="PANTHER" id="PTHR19271">
    <property type="entry name" value="CYTOCHROME B"/>
    <property type="match status" value="1"/>
</dbReference>
<keyword evidence="7 19" id="KW-0679">Respiratory chain</keyword>
<comment type="cofactor">
    <cofactor evidence="19">
        <name>heme b</name>
        <dbReference type="ChEBI" id="CHEBI:60344"/>
    </cofactor>
    <text evidence="19">Binds 2 heme groups non-covalently.</text>
</comment>
<dbReference type="InterPro" id="IPR027387">
    <property type="entry name" value="Cytb/b6-like_sf"/>
</dbReference>
<keyword evidence="12 19" id="KW-1133">Transmembrane helix</keyword>
<evidence type="ECO:0000256" key="7">
    <source>
        <dbReference type="ARBA" id="ARBA00022660"/>
    </source>
</evidence>
<proteinExistence type="inferred from homology"/>
<dbReference type="Pfam" id="PF00033">
    <property type="entry name" value="Cytochrome_B"/>
    <property type="match status" value="1"/>
</dbReference>
<sequence>MKKSNFISVMKSNPTLKITNKSLINLPSPMNINSWWNFGSMLGVYLMIQIVSGIFLSFHYCPNINLAFESVIHIMKDVNLGWLIRLIHMNGASLYFIAMYMHVGRGIYYHSFKSTPVWIMGVIIMLMSMATAFLGYVLPWGQMSFWGATVITNLLSAIPYIGQMMVEWIWGGFSIDNATLNRFYSFHFILPLIIAILVIIHLFFLHLKGSNNPLGTDSNKYKIPFHLYFTIKDFLGFTLILMMHFLIIMQYPYILGDPDNFIYANPMSTPIHIKPEWYFLFAYSILRAIPNKLGGVIGLVMSILILMVLPFTKTYYMLTSKFYPTNQFMFWSFVSLFILLTWSGGKHIEYPYKDLSQIFTTLYFLYFLMNPNLNKYWDKLIYKL</sequence>
<evidence type="ECO:0000256" key="14">
    <source>
        <dbReference type="ARBA" id="ARBA00023075"/>
    </source>
</evidence>
<feature type="binding site" evidence="17">
    <location>
        <position position="206"/>
    </location>
    <ligand>
        <name>a ubiquinone</name>
        <dbReference type="ChEBI" id="CHEBI:16389"/>
    </ligand>
</feature>
<evidence type="ECO:0000313" key="22">
    <source>
        <dbReference type="EMBL" id="ALO64334.1"/>
    </source>
</evidence>
<evidence type="ECO:0000256" key="9">
    <source>
        <dbReference type="ARBA" id="ARBA00022723"/>
    </source>
</evidence>
<accession>A0A0S2LS25</accession>
<evidence type="ECO:0000256" key="18">
    <source>
        <dbReference type="PIRSR" id="PIRSR038885-2"/>
    </source>
</evidence>
<evidence type="ECO:0000256" key="13">
    <source>
        <dbReference type="ARBA" id="ARBA00023004"/>
    </source>
</evidence>
<feature type="transmembrane region" description="Helical" evidence="19">
    <location>
        <begin position="186"/>
        <end position="207"/>
    </location>
</feature>
<evidence type="ECO:0000256" key="16">
    <source>
        <dbReference type="ARBA" id="ARBA00023136"/>
    </source>
</evidence>
<feature type="transmembrane region" description="Helical" evidence="19">
    <location>
        <begin position="115"/>
        <end position="138"/>
    </location>
</feature>
<dbReference type="GO" id="GO:0008121">
    <property type="term" value="F:quinol-cytochrome-c reductase activity"/>
    <property type="evidence" value="ECO:0007669"/>
    <property type="project" value="InterPro"/>
</dbReference>
<comment type="similarity">
    <text evidence="19">Belongs to the cytochrome b family.</text>
</comment>
<evidence type="ECO:0000256" key="3">
    <source>
        <dbReference type="ARBA" id="ARBA00011649"/>
    </source>
</evidence>
<dbReference type="PROSITE" id="PS51003">
    <property type="entry name" value="CYTB_CTER"/>
    <property type="match status" value="1"/>
</dbReference>
<organism evidence="22">
    <name type="scientific">Andrena chrysosceles</name>
    <dbReference type="NCBI Taxonomy" id="1411665"/>
    <lineage>
        <taxon>Eukaryota</taxon>
        <taxon>Metazoa</taxon>
        <taxon>Ecdysozoa</taxon>
        <taxon>Arthropoda</taxon>
        <taxon>Hexapoda</taxon>
        <taxon>Insecta</taxon>
        <taxon>Pterygota</taxon>
        <taxon>Neoptera</taxon>
        <taxon>Endopterygota</taxon>
        <taxon>Hymenoptera</taxon>
        <taxon>Apocrita</taxon>
        <taxon>Aculeata</taxon>
        <taxon>Apoidea</taxon>
        <taxon>Anthophila</taxon>
        <taxon>Andrenidae</taxon>
        <taxon>Andreninae</taxon>
        <taxon>Andrena</taxon>
        <taxon>Notandrena</taxon>
    </lineage>
</organism>
<dbReference type="InterPro" id="IPR005797">
    <property type="entry name" value="Cyt_b/b6_N"/>
</dbReference>
<reference evidence="22" key="1">
    <citation type="submission" date="2015-06" db="EMBL/GenBank/DDBJ databases">
        <title>High-throughput detection of wild bee species with mitogenome skimming and resequencing (mt-S/R).</title>
        <authorList>
            <person name="Tang M."/>
            <person name="Hardman C."/>
            <person name="Ji Y."/>
            <person name="Meng G."/>
            <person name="Liu S."/>
            <person name="Tan M."/>
            <person name="Yang S."/>
            <person name="Yang C."/>
            <person name="Moss E."/>
            <person name="Nevard T."/>
            <person name="Potts S.G."/>
            <person name="Zhou X."/>
            <person name="Yu D.W."/>
        </authorList>
    </citation>
    <scope>NUCLEOTIDE SEQUENCE</scope>
</reference>
<feature type="domain" description="Cytochrome b/b6 N-terminal region profile" evidence="20">
    <location>
        <begin position="6"/>
        <end position="214"/>
    </location>
</feature>
<comment type="subunit">
    <text evidence="3">The main subunits of complex b-c1 are: cytochrome b, cytochrome c1 and the Rieske protein.</text>
</comment>
<dbReference type="InterPro" id="IPR036150">
    <property type="entry name" value="Cyt_b/b6_C_sf"/>
</dbReference>
<dbReference type="GO" id="GO:0006122">
    <property type="term" value="P:mitochondrial electron transport, ubiquinol to cytochrome c"/>
    <property type="evidence" value="ECO:0007669"/>
    <property type="project" value="TreeGrafter"/>
</dbReference>
<feature type="transmembrane region" description="Helical" evidence="19">
    <location>
        <begin position="328"/>
        <end position="345"/>
    </location>
</feature>
<feature type="transmembrane region" description="Helical" evidence="19">
    <location>
        <begin position="145"/>
        <end position="166"/>
    </location>
</feature>
<comment type="function">
    <text evidence="1 19">Component of the ubiquinol-cytochrome c reductase complex (complex III or cytochrome b-c1 complex) that is part of the mitochondrial respiratory chain. The b-c1 complex mediates electron transfer from ubiquinol to cytochrome c. Contributes to the generation of a proton gradient across the mitochondrial membrane that is then used for ATP synthesis.</text>
</comment>
<dbReference type="CDD" id="cd00290">
    <property type="entry name" value="cytochrome_b_C"/>
    <property type="match status" value="1"/>
</dbReference>
<name>A0A0S2LS25_9HYME</name>
<dbReference type="GO" id="GO:0046872">
    <property type="term" value="F:metal ion binding"/>
    <property type="evidence" value="ECO:0007669"/>
    <property type="project" value="UniProtKB-UniRule"/>
</dbReference>
<keyword evidence="15 19" id="KW-0496">Mitochondrion</keyword>
<keyword evidence="9 18" id="KW-0479">Metal-binding</keyword>
<dbReference type="CDD" id="cd00284">
    <property type="entry name" value="Cytochrome_b_N"/>
    <property type="match status" value="1"/>
</dbReference>
<keyword evidence="8 19" id="KW-0812">Transmembrane</keyword>
<evidence type="ECO:0000256" key="2">
    <source>
        <dbReference type="ARBA" id="ARBA00004448"/>
    </source>
</evidence>
<evidence type="ECO:0000256" key="19">
    <source>
        <dbReference type="RuleBase" id="RU362117"/>
    </source>
</evidence>
<keyword evidence="6 18" id="KW-0349">Heme</keyword>
<dbReference type="GO" id="GO:0016491">
    <property type="term" value="F:oxidoreductase activity"/>
    <property type="evidence" value="ECO:0007669"/>
    <property type="project" value="UniProtKB-UniRule"/>
</dbReference>
<keyword evidence="13 18" id="KW-0408">Iron</keyword>
<keyword evidence="16 19" id="KW-0472">Membrane</keyword>
<evidence type="ECO:0000256" key="15">
    <source>
        <dbReference type="ARBA" id="ARBA00023128"/>
    </source>
</evidence>
<dbReference type="Pfam" id="PF00032">
    <property type="entry name" value="Cytochrom_B_C"/>
    <property type="match status" value="1"/>
</dbReference>
<evidence type="ECO:0000256" key="17">
    <source>
        <dbReference type="PIRSR" id="PIRSR038885-1"/>
    </source>
</evidence>
<feature type="transmembrane region" description="Helical" evidence="19">
    <location>
        <begin position="82"/>
        <end position="103"/>
    </location>
</feature>
<feature type="transmembrane region" description="Helical" evidence="19">
    <location>
        <begin position="227"/>
        <end position="251"/>
    </location>
</feature>
<evidence type="ECO:0000256" key="1">
    <source>
        <dbReference type="ARBA" id="ARBA00002566"/>
    </source>
</evidence>
<dbReference type="AlphaFoldDB" id="A0A0S2LS25"/>
<dbReference type="GO" id="GO:0045275">
    <property type="term" value="C:respiratory chain complex III"/>
    <property type="evidence" value="ECO:0007669"/>
    <property type="project" value="InterPro"/>
</dbReference>
<evidence type="ECO:0000256" key="11">
    <source>
        <dbReference type="ARBA" id="ARBA00022982"/>
    </source>
</evidence>
<dbReference type="PIRSF" id="PIRSF038885">
    <property type="entry name" value="COB"/>
    <property type="match status" value="1"/>
</dbReference>
<feature type="domain" description="Cytochrome b/b6 C-terminal region profile" evidence="21">
    <location>
        <begin position="215"/>
        <end position="384"/>
    </location>
</feature>
<feature type="transmembrane region" description="Helical" evidence="19">
    <location>
        <begin position="357"/>
        <end position="373"/>
    </location>
</feature>
<dbReference type="PANTHER" id="PTHR19271:SF16">
    <property type="entry name" value="CYTOCHROME B"/>
    <property type="match status" value="1"/>
</dbReference>
<feature type="binding site" description="axial binding residue" evidence="18">
    <location>
        <position position="201"/>
    </location>
    <ligand>
        <name>heme b</name>
        <dbReference type="ChEBI" id="CHEBI:60344"/>
        <label>b566</label>
    </ligand>
    <ligandPart>
        <name>Fe</name>
        <dbReference type="ChEBI" id="CHEBI:18248"/>
    </ligandPart>
</feature>
<geneLocation type="mitochondrion" evidence="22"/>
<dbReference type="Gene3D" id="1.20.810.10">
    <property type="entry name" value="Cytochrome Bc1 Complex, Chain C"/>
    <property type="match status" value="1"/>
</dbReference>
<feature type="binding site" description="axial binding residue" evidence="18">
    <location>
        <position position="187"/>
    </location>
    <ligand>
        <name>heme b</name>
        <dbReference type="ChEBI" id="CHEBI:60344"/>
        <label>b562</label>
    </ligand>
    <ligandPart>
        <name>Fe</name>
        <dbReference type="ChEBI" id="CHEBI:18248"/>
    </ligandPart>
</feature>
<dbReference type="InterPro" id="IPR048260">
    <property type="entry name" value="Cytochrome_b_C_euk/bac"/>
</dbReference>
<feature type="binding site" description="axial binding residue" evidence="18">
    <location>
        <position position="102"/>
    </location>
    <ligand>
        <name>heme b</name>
        <dbReference type="ChEBI" id="CHEBI:60344"/>
        <label>b566</label>
    </ligand>
    <ligandPart>
        <name>Fe</name>
        <dbReference type="ChEBI" id="CHEBI:18248"/>
    </ligandPart>
</feature>
<dbReference type="SUPFAM" id="SSF81342">
    <property type="entry name" value="Transmembrane di-heme cytochromes"/>
    <property type="match status" value="1"/>
</dbReference>